<protein>
    <submittedName>
        <fullName evidence="1">Uncharacterized protein</fullName>
    </submittedName>
</protein>
<reference evidence="1" key="1">
    <citation type="submission" date="2022-04" db="EMBL/GenBank/DDBJ databases">
        <title>Systematic whole-genome sequencing reveals an unexpected diversity among actinomycetoma pathogens and provides insights into their antibacterial susceptibilities.</title>
        <authorList>
            <person name="Watson A.K."/>
            <person name="Kepplinger B."/>
            <person name="Bakhiet S.M."/>
            <person name="Mhmoud N.A."/>
            <person name="Chapman J."/>
            <person name="Allenby N."/>
            <person name="Mickiewicz K."/>
            <person name="Goodfellow M."/>
            <person name="Fahal A.H."/>
            <person name="Errington J."/>
        </authorList>
    </citation>
    <scope>NUCLEOTIDE SEQUENCE</scope>
    <source>
        <strain evidence="1">SD 504</strain>
    </source>
</reference>
<accession>A0ABY4TJY4</accession>
<feature type="non-terminal residue" evidence="1">
    <location>
        <position position="63"/>
    </location>
</feature>
<organism evidence="1 2">
    <name type="scientific">Streptomyces sudanensis</name>
    <dbReference type="NCBI Taxonomy" id="436397"/>
    <lineage>
        <taxon>Bacteria</taxon>
        <taxon>Bacillati</taxon>
        <taxon>Actinomycetota</taxon>
        <taxon>Actinomycetes</taxon>
        <taxon>Kitasatosporales</taxon>
        <taxon>Streptomycetaceae</taxon>
        <taxon>Streptomyces</taxon>
    </lineage>
</organism>
<feature type="non-terminal residue" evidence="1">
    <location>
        <position position="1"/>
    </location>
</feature>
<name>A0ABY4TJY4_9ACTN</name>
<sequence length="63" mass="6921">SNYLLTATAELLTPTHRYYPEATALAARRGPAIATIAGRHAFPSYTITHENLHLGTHHLTTTH</sequence>
<dbReference type="EMBL" id="CP095474">
    <property type="protein sequence ID" value="URN18658.1"/>
    <property type="molecule type" value="Genomic_DNA"/>
</dbReference>
<dbReference type="RefSeq" id="WP_275563803.1">
    <property type="nucleotide sequence ID" value="NZ_CP095474.1"/>
</dbReference>
<keyword evidence="2" id="KW-1185">Reference proteome</keyword>
<evidence type="ECO:0000313" key="2">
    <source>
        <dbReference type="Proteomes" id="UP001056383"/>
    </source>
</evidence>
<proteinExistence type="predicted"/>
<dbReference type="Proteomes" id="UP001056383">
    <property type="component" value="Chromosome"/>
</dbReference>
<gene>
    <name evidence="1" type="ORF">MW084_06875</name>
</gene>
<evidence type="ECO:0000313" key="1">
    <source>
        <dbReference type="EMBL" id="URN18658.1"/>
    </source>
</evidence>